<organism evidence="4 5">
    <name type="scientific">Syphacia muris</name>
    <dbReference type="NCBI Taxonomy" id="451379"/>
    <lineage>
        <taxon>Eukaryota</taxon>
        <taxon>Metazoa</taxon>
        <taxon>Ecdysozoa</taxon>
        <taxon>Nematoda</taxon>
        <taxon>Chromadorea</taxon>
        <taxon>Rhabditida</taxon>
        <taxon>Spirurina</taxon>
        <taxon>Oxyuridomorpha</taxon>
        <taxon>Oxyuroidea</taxon>
        <taxon>Oxyuridae</taxon>
        <taxon>Syphacia</taxon>
    </lineage>
</organism>
<dbReference type="PANTHER" id="PTHR20967:SF0">
    <property type="entry name" value="PROHORMONE-4"/>
    <property type="match status" value="1"/>
</dbReference>
<dbReference type="Proteomes" id="UP000046393">
    <property type="component" value="Unplaced"/>
</dbReference>
<proteinExistence type="predicted"/>
<dbReference type="InterPro" id="IPR002172">
    <property type="entry name" value="LDrepeatLR_classA_rpt"/>
</dbReference>
<dbReference type="CDD" id="cd00112">
    <property type="entry name" value="LDLa"/>
    <property type="match status" value="1"/>
</dbReference>
<protein>
    <submittedName>
        <fullName evidence="5">Prohormone-4</fullName>
    </submittedName>
</protein>
<dbReference type="Pfam" id="PF00057">
    <property type="entry name" value="Ldl_recept_a"/>
    <property type="match status" value="1"/>
</dbReference>
<keyword evidence="4" id="KW-1185">Reference proteome</keyword>
<dbReference type="SUPFAM" id="SSF57424">
    <property type="entry name" value="LDL receptor-like module"/>
    <property type="match status" value="1"/>
</dbReference>
<feature type="signal peptide" evidence="3">
    <location>
        <begin position="1"/>
        <end position="19"/>
    </location>
</feature>
<feature type="chain" id="PRO_5005893220" evidence="3">
    <location>
        <begin position="20"/>
        <end position="168"/>
    </location>
</feature>
<dbReference type="PANTHER" id="PTHR20967">
    <property type="entry name" value="PROHORMONE-4"/>
    <property type="match status" value="1"/>
</dbReference>
<dbReference type="InterPro" id="IPR053103">
    <property type="entry name" value="IDLSRF-like_peptide"/>
</dbReference>
<evidence type="ECO:0000313" key="5">
    <source>
        <dbReference type="WBParaSite" id="SMUV_0000571801-mRNA-1"/>
    </source>
</evidence>
<evidence type="ECO:0000313" key="4">
    <source>
        <dbReference type="Proteomes" id="UP000046393"/>
    </source>
</evidence>
<sequence>KLHFFVLFFILYNTASVKCPPWHPFQCPNGDCVPIKYLCDGSPDCGDGYDENKSMCTAATRPPVEETASFLNALLNAHGKDFFVLVFGEKGKNSLKEMGGVNKVAVAFSQSPTIQAFAAEMNLSEDEVNKMQEVMTSIASGSNANFSSNEAANFRFFAQKLQETGFFF</sequence>
<dbReference type="SMART" id="SM00192">
    <property type="entry name" value="LDLa"/>
    <property type="match status" value="1"/>
</dbReference>
<keyword evidence="3" id="KW-0732">Signal</keyword>
<feature type="disulfide bond" evidence="2">
    <location>
        <begin position="27"/>
        <end position="45"/>
    </location>
</feature>
<dbReference type="Gene3D" id="4.10.400.10">
    <property type="entry name" value="Low-density Lipoprotein Receptor"/>
    <property type="match status" value="1"/>
</dbReference>
<evidence type="ECO:0000256" key="2">
    <source>
        <dbReference type="PROSITE-ProRule" id="PRU00124"/>
    </source>
</evidence>
<name>A0A0N5AMB5_9BILA</name>
<evidence type="ECO:0000256" key="3">
    <source>
        <dbReference type="SAM" id="SignalP"/>
    </source>
</evidence>
<dbReference type="PROSITE" id="PS50068">
    <property type="entry name" value="LDLRA_2"/>
    <property type="match status" value="1"/>
</dbReference>
<dbReference type="InterPro" id="IPR036055">
    <property type="entry name" value="LDL_receptor-like_sf"/>
</dbReference>
<accession>A0A0N5AMB5</accession>
<dbReference type="AlphaFoldDB" id="A0A0N5AMB5"/>
<dbReference type="WBParaSite" id="SMUV_0000571801-mRNA-1">
    <property type="protein sequence ID" value="SMUV_0000571801-mRNA-1"/>
    <property type="gene ID" value="SMUV_0000571801"/>
</dbReference>
<keyword evidence="1 2" id="KW-1015">Disulfide bond</keyword>
<comment type="caution">
    <text evidence="2">Lacks conserved residue(s) required for the propagation of feature annotation.</text>
</comment>
<reference evidence="5" key="1">
    <citation type="submission" date="2017-02" db="UniProtKB">
        <authorList>
            <consortium name="WormBaseParasite"/>
        </authorList>
    </citation>
    <scope>IDENTIFICATION</scope>
</reference>
<evidence type="ECO:0000256" key="1">
    <source>
        <dbReference type="ARBA" id="ARBA00023157"/>
    </source>
</evidence>